<dbReference type="PANTHER" id="PTHR31044:SF25">
    <property type="entry name" value="PLASMODESMATA CALLOSE-BINDING PROTEIN 3"/>
    <property type="match status" value="1"/>
</dbReference>
<evidence type="ECO:0000313" key="12">
    <source>
        <dbReference type="RefSeq" id="XP_010258069.1"/>
    </source>
</evidence>
<keyword evidence="4 9" id="KW-0732">Signal</keyword>
<evidence type="ECO:0000256" key="6">
    <source>
        <dbReference type="ARBA" id="ARBA00023157"/>
    </source>
</evidence>
<keyword evidence="11" id="KW-1185">Reference proteome</keyword>
<dbReference type="GO" id="GO:0098552">
    <property type="term" value="C:side of membrane"/>
    <property type="evidence" value="ECO:0007669"/>
    <property type="project" value="UniProtKB-KW"/>
</dbReference>
<evidence type="ECO:0000256" key="2">
    <source>
        <dbReference type="ARBA" id="ARBA00022475"/>
    </source>
</evidence>
<protein>
    <submittedName>
        <fullName evidence="12">PLASMODESMATA CALLOSE-BINDING PROTEIN 3</fullName>
    </submittedName>
</protein>
<dbReference type="InterPro" id="IPR012946">
    <property type="entry name" value="X8"/>
</dbReference>
<proteinExistence type="predicted"/>
<dbReference type="GeneID" id="104597957"/>
<evidence type="ECO:0000259" key="10">
    <source>
        <dbReference type="SMART" id="SM00768"/>
    </source>
</evidence>
<evidence type="ECO:0000256" key="4">
    <source>
        <dbReference type="ARBA" id="ARBA00022729"/>
    </source>
</evidence>
<dbReference type="Pfam" id="PF07983">
    <property type="entry name" value="X8"/>
    <property type="match status" value="1"/>
</dbReference>
<dbReference type="GO" id="GO:0009506">
    <property type="term" value="C:plasmodesma"/>
    <property type="evidence" value="ECO:0007669"/>
    <property type="project" value="UniProtKB-ARBA"/>
</dbReference>
<evidence type="ECO:0000256" key="5">
    <source>
        <dbReference type="ARBA" id="ARBA00023136"/>
    </source>
</evidence>
<evidence type="ECO:0000256" key="8">
    <source>
        <dbReference type="SAM" id="MobiDB-lite"/>
    </source>
</evidence>
<dbReference type="Gene3D" id="1.20.58.1040">
    <property type="match status" value="1"/>
</dbReference>
<evidence type="ECO:0000313" key="11">
    <source>
        <dbReference type="Proteomes" id="UP000189703"/>
    </source>
</evidence>
<dbReference type="AlphaFoldDB" id="A0A1U7ZUK6"/>
<comment type="subcellular location">
    <subcellularLocation>
        <location evidence="1">Cell membrane</location>
        <topology evidence="1">Lipid-anchor</topology>
        <topology evidence="1">GPI-anchor</topology>
    </subcellularLocation>
</comment>
<keyword evidence="3" id="KW-0336">GPI-anchor</keyword>
<dbReference type="PANTHER" id="PTHR31044">
    <property type="entry name" value="BETA-1,3 GLUCANASE"/>
    <property type="match status" value="1"/>
</dbReference>
<keyword evidence="7" id="KW-0325">Glycoprotein</keyword>
<evidence type="ECO:0000256" key="1">
    <source>
        <dbReference type="ARBA" id="ARBA00004609"/>
    </source>
</evidence>
<organism evidence="11 12">
    <name type="scientific">Nelumbo nucifera</name>
    <name type="common">Sacred lotus</name>
    <dbReference type="NCBI Taxonomy" id="4432"/>
    <lineage>
        <taxon>Eukaryota</taxon>
        <taxon>Viridiplantae</taxon>
        <taxon>Streptophyta</taxon>
        <taxon>Embryophyta</taxon>
        <taxon>Tracheophyta</taxon>
        <taxon>Spermatophyta</taxon>
        <taxon>Magnoliopsida</taxon>
        <taxon>Proteales</taxon>
        <taxon>Nelumbonaceae</taxon>
        <taxon>Nelumbo</taxon>
    </lineage>
</organism>
<feature type="compositionally biased region" description="Low complexity" evidence="8">
    <location>
        <begin position="114"/>
        <end position="156"/>
    </location>
</feature>
<evidence type="ECO:0000256" key="9">
    <source>
        <dbReference type="SAM" id="SignalP"/>
    </source>
</evidence>
<dbReference type="FunFam" id="1.20.58.1040:FF:000001">
    <property type="entry name" value="Glucan endo-1,3-beta-glucosidase 4"/>
    <property type="match status" value="1"/>
</dbReference>
<dbReference type="InParanoid" id="A0A1U7ZUK6"/>
<dbReference type="KEGG" id="nnu:104597957"/>
<feature type="region of interest" description="Disordered" evidence="8">
    <location>
        <begin position="86"/>
        <end position="158"/>
    </location>
</feature>
<dbReference type="OrthoDB" id="1930814at2759"/>
<feature type="domain" description="X8" evidence="10">
    <location>
        <begin position="20"/>
        <end position="105"/>
    </location>
</feature>
<keyword evidence="5" id="KW-0472">Membrane</keyword>
<keyword evidence="6" id="KW-1015">Disulfide bond</keyword>
<keyword evidence="3" id="KW-0449">Lipoprotein</keyword>
<evidence type="ECO:0000256" key="3">
    <source>
        <dbReference type="ARBA" id="ARBA00022622"/>
    </source>
</evidence>
<feature type="chain" id="PRO_5010532786" evidence="9">
    <location>
        <begin position="20"/>
        <end position="207"/>
    </location>
</feature>
<name>A0A1U7ZUK6_NELNU</name>
<sequence length="207" mass="21050">MAVLVVLVLILAMTGHSAANWCVCRTDVSDTTLQKTLDYACGSGADCTPVLQNGACYQPNTVRAHCSYAVNSYFQRKNQAQGSCDFSGTATVSTTDPSTGNGCVYPATPSVAGTPSTTPSTTTPSTTPSTTTPSTTPSTTTPSTTTPSSTLTPTTGVIGGGVTGLGPSGTGITDTSDASALSLILQKNFFSLLPAVVWVSGMLFLWA</sequence>
<dbReference type="OMA" id="YSSATWC"/>
<dbReference type="RefSeq" id="XP_010258069.1">
    <property type="nucleotide sequence ID" value="XM_010259767.1"/>
</dbReference>
<gene>
    <name evidence="12" type="primary">LOC104597957</name>
</gene>
<feature type="compositionally biased region" description="Polar residues" evidence="8">
    <location>
        <begin position="86"/>
        <end position="101"/>
    </location>
</feature>
<dbReference type="FunCoup" id="A0A1U7ZUK6">
    <property type="interactions" value="1239"/>
</dbReference>
<feature type="signal peptide" evidence="9">
    <location>
        <begin position="1"/>
        <end position="19"/>
    </location>
</feature>
<dbReference type="eggNOG" id="ENOG502RYRZ">
    <property type="taxonomic scope" value="Eukaryota"/>
</dbReference>
<dbReference type="Proteomes" id="UP000189703">
    <property type="component" value="Unplaced"/>
</dbReference>
<accession>A0A1U7ZUK6</accession>
<dbReference type="SMART" id="SM00768">
    <property type="entry name" value="X8"/>
    <property type="match status" value="1"/>
</dbReference>
<evidence type="ECO:0000256" key="7">
    <source>
        <dbReference type="ARBA" id="ARBA00023180"/>
    </source>
</evidence>
<dbReference type="GO" id="GO:0005886">
    <property type="term" value="C:plasma membrane"/>
    <property type="evidence" value="ECO:0007669"/>
    <property type="project" value="UniProtKB-SubCell"/>
</dbReference>
<reference evidence="12" key="1">
    <citation type="submission" date="2025-08" db="UniProtKB">
        <authorList>
            <consortium name="RefSeq"/>
        </authorList>
    </citation>
    <scope>IDENTIFICATION</scope>
</reference>
<dbReference type="InterPro" id="IPR044788">
    <property type="entry name" value="X8_dom_prot"/>
</dbReference>
<keyword evidence="2" id="KW-1003">Cell membrane</keyword>